<gene>
    <name evidence="2" type="ORF">A3C87_01750</name>
</gene>
<evidence type="ECO:0008006" key="4">
    <source>
        <dbReference type="Google" id="ProtNLM"/>
    </source>
</evidence>
<dbReference type="STRING" id="1798491.A3C87_01750"/>
<name>A0A1F6DLA5_9BACT</name>
<protein>
    <recommendedName>
        <fullName evidence="4">DUF4190 domain-containing protein</fullName>
    </recommendedName>
</protein>
<organism evidence="2 3">
    <name type="scientific">Candidatus Kaiserbacteria bacterium RIFCSPHIGHO2_02_FULL_49_34</name>
    <dbReference type="NCBI Taxonomy" id="1798491"/>
    <lineage>
        <taxon>Bacteria</taxon>
        <taxon>Candidatus Kaiseribacteriota</taxon>
    </lineage>
</organism>
<dbReference type="EMBL" id="MFLE01000010">
    <property type="protein sequence ID" value="OGG62117.1"/>
    <property type="molecule type" value="Genomic_DNA"/>
</dbReference>
<dbReference type="AlphaFoldDB" id="A0A1F6DLA5"/>
<keyword evidence="1" id="KW-1133">Transmembrane helix</keyword>
<accession>A0A1F6DLA5</accession>
<evidence type="ECO:0000313" key="2">
    <source>
        <dbReference type="EMBL" id="OGG62117.1"/>
    </source>
</evidence>
<evidence type="ECO:0000256" key="1">
    <source>
        <dbReference type="SAM" id="Phobius"/>
    </source>
</evidence>
<feature type="transmembrane region" description="Helical" evidence="1">
    <location>
        <begin position="60"/>
        <end position="78"/>
    </location>
</feature>
<reference evidence="2 3" key="1">
    <citation type="journal article" date="2016" name="Nat. Commun.">
        <title>Thousands of microbial genomes shed light on interconnected biogeochemical processes in an aquifer system.</title>
        <authorList>
            <person name="Anantharaman K."/>
            <person name="Brown C.T."/>
            <person name="Hug L.A."/>
            <person name="Sharon I."/>
            <person name="Castelle C.J."/>
            <person name="Probst A.J."/>
            <person name="Thomas B.C."/>
            <person name="Singh A."/>
            <person name="Wilkins M.J."/>
            <person name="Karaoz U."/>
            <person name="Brodie E.L."/>
            <person name="Williams K.H."/>
            <person name="Hubbard S.S."/>
            <person name="Banfield J.F."/>
        </authorList>
    </citation>
    <scope>NUCLEOTIDE SEQUENCE [LARGE SCALE GENOMIC DNA]</scope>
</reference>
<dbReference type="Proteomes" id="UP000176511">
    <property type="component" value="Unassembled WGS sequence"/>
</dbReference>
<sequence length="211" mass="23363">MEKEVKQVTDSSVKKDIIAIISFILGLLSIPFAFIGAIPLAAIAFGLFGISRTKAVGSGRWMSVTGLILGCVFLLSNLQMNGHLNTRTTNYVAPVYKDASVLRIEIVRLEHKDNSESKNEFEIQAEATNISERPIRAFKGRIKIKDIFGEQITYIDIVHSDTLLPGGKTSASQSVKDSDFGGYDSYDRLRDAGKIENLKVEFQALEIIYDN</sequence>
<keyword evidence="1" id="KW-0812">Transmembrane</keyword>
<keyword evidence="1" id="KW-0472">Membrane</keyword>
<evidence type="ECO:0000313" key="3">
    <source>
        <dbReference type="Proteomes" id="UP000176511"/>
    </source>
</evidence>
<proteinExistence type="predicted"/>
<feature type="transmembrane region" description="Helical" evidence="1">
    <location>
        <begin position="20"/>
        <end position="48"/>
    </location>
</feature>
<comment type="caution">
    <text evidence="2">The sequence shown here is derived from an EMBL/GenBank/DDBJ whole genome shotgun (WGS) entry which is preliminary data.</text>
</comment>